<dbReference type="RefSeq" id="WP_193180455.1">
    <property type="nucleotide sequence ID" value="NZ_JACVXA010000010.1"/>
</dbReference>
<dbReference type="Proteomes" id="UP000609121">
    <property type="component" value="Unassembled WGS sequence"/>
</dbReference>
<name>A0A8J6YWM9_9RHOB</name>
<evidence type="ECO:0000313" key="2">
    <source>
        <dbReference type="EMBL" id="MBE3637624.1"/>
    </source>
</evidence>
<keyword evidence="1" id="KW-0472">Membrane</keyword>
<feature type="transmembrane region" description="Helical" evidence="1">
    <location>
        <begin position="108"/>
        <end position="133"/>
    </location>
</feature>
<gene>
    <name evidence="2" type="ORF">ICN82_05315</name>
</gene>
<organism evidence="2 3">
    <name type="scientific">Mangrovicoccus algicola</name>
    <dbReference type="NCBI Taxonomy" id="2771008"/>
    <lineage>
        <taxon>Bacteria</taxon>
        <taxon>Pseudomonadati</taxon>
        <taxon>Pseudomonadota</taxon>
        <taxon>Alphaproteobacteria</taxon>
        <taxon>Rhodobacterales</taxon>
        <taxon>Paracoccaceae</taxon>
        <taxon>Mangrovicoccus</taxon>
    </lineage>
</organism>
<comment type="caution">
    <text evidence="2">The sequence shown here is derived from an EMBL/GenBank/DDBJ whole genome shotgun (WGS) entry which is preliminary data.</text>
</comment>
<dbReference type="AlphaFoldDB" id="A0A8J6YWM9"/>
<evidence type="ECO:0000313" key="3">
    <source>
        <dbReference type="Proteomes" id="UP000609121"/>
    </source>
</evidence>
<keyword evidence="1" id="KW-1133">Transmembrane helix</keyword>
<feature type="transmembrane region" description="Helical" evidence="1">
    <location>
        <begin position="24"/>
        <end position="48"/>
    </location>
</feature>
<feature type="transmembrane region" description="Helical" evidence="1">
    <location>
        <begin position="60"/>
        <end position="81"/>
    </location>
</feature>
<reference evidence="2" key="1">
    <citation type="submission" date="2020-09" db="EMBL/GenBank/DDBJ databases">
        <title>A novel bacterium of genus Mangrovicoccus, isolated from South China Sea.</title>
        <authorList>
            <person name="Huang H."/>
            <person name="Mo K."/>
            <person name="Hu Y."/>
        </authorList>
    </citation>
    <scope>NUCLEOTIDE SEQUENCE</scope>
    <source>
        <strain evidence="2">HB182678</strain>
    </source>
</reference>
<sequence>MTGPADRLRPDEEEKTIAEESSSLWLLVVSPTVWAVHFAASYAITSLACVKFPDLLGVGGLQWIIGALTGLALAAILATALRSWRQWDFLEDYDHIHHRPRSEDRHEFLGHAAFLLSVVSFIGTVYVALPVWLTGTC</sequence>
<keyword evidence="3" id="KW-1185">Reference proteome</keyword>
<proteinExistence type="predicted"/>
<evidence type="ECO:0000256" key="1">
    <source>
        <dbReference type="SAM" id="Phobius"/>
    </source>
</evidence>
<dbReference type="EMBL" id="JACVXA010000010">
    <property type="protein sequence ID" value="MBE3637624.1"/>
    <property type="molecule type" value="Genomic_DNA"/>
</dbReference>
<keyword evidence="1" id="KW-0812">Transmembrane</keyword>
<accession>A0A8J6YWM9</accession>
<protein>
    <submittedName>
        <fullName evidence="2">Uncharacterized protein</fullName>
    </submittedName>
</protein>